<evidence type="ECO:0000313" key="2">
    <source>
        <dbReference type="Proteomes" id="UP000197468"/>
    </source>
</evidence>
<organism evidence="1 2">
    <name type="scientific">Roseateles aquatilis</name>
    <dbReference type="NCBI Taxonomy" id="431061"/>
    <lineage>
        <taxon>Bacteria</taxon>
        <taxon>Pseudomonadati</taxon>
        <taxon>Pseudomonadota</taxon>
        <taxon>Betaproteobacteria</taxon>
        <taxon>Burkholderiales</taxon>
        <taxon>Sphaerotilaceae</taxon>
        <taxon>Roseateles</taxon>
    </lineage>
</organism>
<keyword evidence="2" id="KW-1185">Reference proteome</keyword>
<reference evidence="1 2" key="1">
    <citation type="journal article" date="2008" name="Int. J. Syst. Evol. Microbiol.">
        <title>Description of Roseateles aquatilis sp. nov. and Roseateles terrae sp. nov., in the class Betaproteobacteria, and emended description of the genus Roseateles.</title>
        <authorList>
            <person name="Gomila M."/>
            <person name="Bowien B."/>
            <person name="Falsen E."/>
            <person name="Moore E.R."/>
            <person name="Lalucat J."/>
        </authorList>
    </citation>
    <scope>NUCLEOTIDE SEQUENCE [LARGE SCALE GENOMIC DNA]</scope>
    <source>
        <strain evidence="1 2">CCUG 48205</strain>
    </source>
</reference>
<protein>
    <recommendedName>
        <fullName evidence="3">Phasin domain-containing protein</fullName>
    </recommendedName>
</protein>
<evidence type="ECO:0008006" key="3">
    <source>
        <dbReference type="Google" id="ProtNLM"/>
    </source>
</evidence>
<proteinExistence type="predicted"/>
<gene>
    <name evidence="1" type="ORF">CDN99_21785</name>
</gene>
<sequence length="90" mass="10136">MIQQAQVELAKTFFEQSKKAFEQNHAAWRTVLASQKSIMESMRAAGVPFAVAADEFQKVIDFHEQQHKAALDFMTKMQADYAKTVAAKGK</sequence>
<dbReference type="RefSeq" id="WP_088387014.1">
    <property type="nucleotide sequence ID" value="NZ_NIOF01000012.1"/>
</dbReference>
<comment type="caution">
    <text evidence="1">The sequence shown here is derived from an EMBL/GenBank/DDBJ whole genome shotgun (WGS) entry which is preliminary data.</text>
</comment>
<evidence type="ECO:0000313" key="1">
    <source>
        <dbReference type="EMBL" id="OWQ85711.1"/>
    </source>
</evidence>
<dbReference type="OrthoDB" id="9154031at2"/>
<accession>A0A246IZD7</accession>
<name>A0A246IZD7_9BURK</name>
<dbReference type="EMBL" id="NIOF01000012">
    <property type="protein sequence ID" value="OWQ85711.1"/>
    <property type="molecule type" value="Genomic_DNA"/>
</dbReference>
<dbReference type="Proteomes" id="UP000197468">
    <property type="component" value="Unassembled WGS sequence"/>
</dbReference>
<dbReference type="AlphaFoldDB" id="A0A246IZD7"/>